<keyword evidence="3" id="KW-1185">Reference proteome</keyword>
<accession>A0ABQ9GDT6</accession>
<protein>
    <submittedName>
        <fullName evidence="2">Uncharacterized protein</fullName>
    </submittedName>
</protein>
<evidence type="ECO:0000256" key="1">
    <source>
        <dbReference type="SAM" id="MobiDB-lite"/>
    </source>
</evidence>
<feature type="region of interest" description="Disordered" evidence="1">
    <location>
        <begin position="289"/>
        <end position="320"/>
    </location>
</feature>
<gene>
    <name evidence="2" type="ORF">PR048_029600</name>
</gene>
<evidence type="ECO:0000313" key="2">
    <source>
        <dbReference type="EMBL" id="KAJ8870577.1"/>
    </source>
</evidence>
<dbReference type="Proteomes" id="UP001159363">
    <property type="component" value="Chromosome 12"/>
</dbReference>
<sequence length="391" mass="42722">MPRLRDIDPDNVTFPLALSCGVAGAGGTGRNMFTDGKQFLPRSSSVFSIRPRFYTLVISLGNSLVRVLGSRQSEPGSIPCDVASGIYARVNRAGPVFSGPSQIPPPRSRIPALLHTHLASPSSAPKTPELRGQYPLHLRIFLQISVMNIGVVVRLPSSHLGDPGSVPDFRMWDSCRTMPLVVGFSRGSPVSPVLSFWGCSIITSITLIGFQDLEIKSCLNLPTLYLVCEQEKGSEPGVKSRRRKFSGLPACDDGGRERTFETRHQPADLCDELEKGHHTEFSHRYIPHRGAAPECKGGGGGGGPLRKPADQRHRPQMRKSWADPAGIRTRFTSRDPRLSVWRPLAARRRNLRRRGLPTLIPVRWGANKMLPQSGLGIGCGDFPGGHPRAVS</sequence>
<proteinExistence type="predicted"/>
<name>A0ABQ9GDT6_9NEOP</name>
<comment type="caution">
    <text evidence="2">The sequence shown here is derived from an EMBL/GenBank/DDBJ whole genome shotgun (WGS) entry which is preliminary data.</text>
</comment>
<organism evidence="2 3">
    <name type="scientific">Dryococelus australis</name>
    <dbReference type="NCBI Taxonomy" id="614101"/>
    <lineage>
        <taxon>Eukaryota</taxon>
        <taxon>Metazoa</taxon>
        <taxon>Ecdysozoa</taxon>
        <taxon>Arthropoda</taxon>
        <taxon>Hexapoda</taxon>
        <taxon>Insecta</taxon>
        <taxon>Pterygota</taxon>
        <taxon>Neoptera</taxon>
        <taxon>Polyneoptera</taxon>
        <taxon>Phasmatodea</taxon>
        <taxon>Verophasmatodea</taxon>
        <taxon>Anareolatae</taxon>
        <taxon>Phasmatidae</taxon>
        <taxon>Eurycanthinae</taxon>
        <taxon>Dryococelus</taxon>
    </lineage>
</organism>
<evidence type="ECO:0000313" key="3">
    <source>
        <dbReference type="Proteomes" id="UP001159363"/>
    </source>
</evidence>
<reference evidence="2 3" key="1">
    <citation type="submission" date="2023-02" db="EMBL/GenBank/DDBJ databases">
        <title>LHISI_Scaffold_Assembly.</title>
        <authorList>
            <person name="Stuart O.P."/>
            <person name="Cleave R."/>
            <person name="Magrath M.J.L."/>
            <person name="Mikheyev A.S."/>
        </authorList>
    </citation>
    <scope>NUCLEOTIDE SEQUENCE [LARGE SCALE GENOMIC DNA]</scope>
    <source>
        <strain evidence="2">Daus_M_001</strain>
        <tissue evidence="2">Leg muscle</tissue>
    </source>
</reference>
<dbReference type="EMBL" id="JARBHB010000013">
    <property type="protein sequence ID" value="KAJ8870577.1"/>
    <property type="molecule type" value="Genomic_DNA"/>
</dbReference>